<dbReference type="HAMAP" id="MF_00104">
    <property type="entry name" value="RNase_III"/>
    <property type="match status" value="1"/>
</dbReference>
<feature type="region of interest" description="Disordered" evidence="26">
    <location>
        <begin position="759"/>
        <end position="840"/>
    </location>
</feature>
<proteinExistence type="inferred from homology"/>
<keyword evidence="17" id="KW-0464">Manganese</keyword>
<dbReference type="Pfam" id="PF00035">
    <property type="entry name" value="dsrm"/>
    <property type="match status" value="1"/>
</dbReference>
<keyword evidence="11" id="KW-0677">Repeat</keyword>
<keyword evidence="30" id="KW-1185">Reference proteome</keyword>
<evidence type="ECO:0000313" key="30">
    <source>
        <dbReference type="Proteomes" id="UP000410492"/>
    </source>
</evidence>
<dbReference type="Pfam" id="PF00636">
    <property type="entry name" value="Ribonuclease_3"/>
    <property type="match status" value="1"/>
</dbReference>
<dbReference type="Gene3D" id="3.30.160.20">
    <property type="match status" value="1"/>
</dbReference>
<reference evidence="29 30" key="1">
    <citation type="submission" date="2019-01" db="EMBL/GenBank/DDBJ databases">
        <authorList>
            <person name="Sayadi A."/>
        </authorList>
    </citation>
    <scope>NUCLEOTIDE SEQUENCE [LARGE SCALE GENOMIC DNA]</scope>
</reference>
<evidence type="ECO:0000256" key="11">
    <source>
        <dbReference type="ARBA" id="ARBA00022737"/>
    </source>
</evidence>
<evidence type="ECO:0000256" key="7">
    <source>
        <dbReference type="ARBA" id="ARBA00017706"/>
    </source>
</evidence>
<dbReference type="GO" id="GO:0006364">
    <property type="term" value="P:rRNA processing"/>
    <property type="evidence" value="ECO:0007669"/>
    <property type="project" value="InterPro"/>
</dbReference>
<keyword evidence="12" id="KW-0255">Endonuclease</keyword>
<feature type="compositionally biased region" description="Basic and acidic residues" evidence="26">
    <location>
        <begin position="1847"/>
        <end position="1861"/>
    </location>
</feature>
<feature type="compositionally biased region" description="Basic residues" evidence="26">
    <location>
        <begin position="1805"/>
        <end position="1823"/>
    </location>
</feature>
<keyword evidence="23" id="KW-0040">ANK repeat</keyword>
<feature type="compositionally biased region" description="Polar residues" evidence="26">
    <location>
        <begin position="821"/>
        <end position="834"/>
    </location>
</feature>
<dbReference type="PROSITE" id="PS50142">
    <property type="entry name" value="RNASE_3_2"/>
    <property type="match status" value="2"/>
</dbReference>
<dbReference type="InterPro" id="IPR058938">
    <property type="entry name" value="Helical_CED_Drosha"/>
</dbReference>
<evidence type="ECO:0000256" key="22">
    <source>
        <dbReference type="ARBA" id="ARBA00083702"/>
    </source>
</evidence>
<dbReference type="FunFam" id="1.10.1520.10:FF:000002">
    <property type="entry name" value="Drosha ribonuclease III"/>
    <property type="match status" value="1"/>
</dbReference>
<evidence type="ECO:0000256" key="21">
    <source>
        <dbReference type="ARBA" id="ARBA00078955"/>
    </source>
</evidence>
<dbReference type="PANTHER" id="PTHR11207:SF0">
    <property type="entry name" value="RIBONUCLEASE 3"/>
    <property type="match status" value="1"/>
</dbReference>
<evidence type="ECO:0000256" key="19">
    <source>
        <dbReference type="ARBA" id="ARBA00032486"/>
    </source>
</evidence>
<comment type="cofactor">
    <cofactor evidence="3">
        <name>Mg(2+)</name>
        <dbReference type="ChEBI" id="CHEBI:18420"/>
    </cofactor>
</comment>
<dbReference type="InterPro" id="IPR002110">
    <property type="entry name" value="Ankyrin_rpt"/>
</dbReference>
<dbReference type="InterPro" id="IPR044442">
    <property type="entry name" value="RNAse_III_DSRM__animal"/>
</dbReference>
<dbReference type="FunFam" id="3.30.160.20:FF:000012">
    <property type="entry name" value="Drosha ribonuclease III"/>
    <property type="match status" value="1"/>
</dbReference>
<dbReference type="GO" id="GO:0007506">
    <property type="term" value="P:gonadal mesoderm development"/>
    <property type="evidence" value="ECO:0007669"/>
    <property type="project" value="UniProtKB-KW"/>
</dbReference>
<evidence type="ECO:0000256" key="9">
    <source>
        <dbReference type="ARBA" id="ARBA00022722"/>
    </source>
</evidence>
<evidence type="ECO:0000256" key="15">
    <source>
        <dbReference type="ARBA" id="ARBA00022884"/>
    </source>
</evidence>
<dbReference type="SUPFAM" id="SSF48403">
    <property type="entry name" value="Ankyrin repeat"/>
    <property type="match status" value="1"/>
</dbReference>
<dbReference type="Gene3D" id="1.25.40.20">
    <property type="entry name" value="Ankyrin repeat-containing domain"/>
    <property type="match status" value="1"/>
</dbReference>
<feature type="compositionally biased region" description="Pro residues" evidence="26">
    <location>
        <begin position="673"/>
        <end position="697"/>
    </location>
</feature>
<comment type="subcellular location">
    <subcellularLocation>
        <location evidence="4">Nucleus</location>
    </subcellularLocation>
</comment>
<feature type="coiled-coil region" evidence="25">
    <location>
        <begin position="845"/>
        <end position="872"/>
    </location>
</feature>
<dbReference type="Pfam" id="PF00023">
    <property type="entry name" value="Ank"/>
    <property type="match status" value="2"/>
</dbReference>
<dbReference type="CDD" id="cd00593">
    <property type="entry name" value="RIBOc"/>
    <property type="match status" value="2"/>
</dbReference>
<feature type="compositionally biased region" description="Basic and acidic residues" evidence="26">
    <location>
        <begin position="775"/>
        <end position="787"/>
    </location>
</feature>
<evidence type="ECO:0000259" key="28">
    <source>
        <dbReference type="PROSITE" id="PS50142"/>
    </source>
</evidence>
<dbReference type="OrthoDB" id="67027at2759"/>
<organism evidence="29 30">
    <name type="scientific">Callosobruchus maculatus</name>
    <name type="common">Southern cowpea weevil</name>
    <name type="synonym">Pulse bruchid</name>
    <dbReference type="NCBI Taxonomy" id="64391"/>
    <lineage>
        <taxon>Eukaryota</taxon>
        <taxon>Metazoa</taxon>
        <taxon>Ecdysozoa</taxon>
        <taxon>Arthropoda</taxon>
        <taxon>Hexapoda</taxon>
        <taxon>Insecta</taxon>
        <taxon>Pterygota</taxon>
        <taxon>Neoptera</taxon>
        <taxon>Endopterygota</taxon>
        <taxon>Coleoptera</taxon>
        <taxon>Polyphaga</taxon>
        <taxon>Cucujiformia</taxon>
        <taxon>Chrysomeloidea</taxon>
        <taxon>Chrysomelidae</taxon>
        <taxon>Bruchinae</taxon>
        <taxon>Bruchini</taxon>
        <taxon>Callosobruchus</taxon>
    </lineage>
</organism>
<keyword evidence="10" id="KW-0479">Metal-binding</keyword>
<evidence type="ECO:0000256" key="6">
    <source>
        <dbReference type="ARBA" id="ARBA00012177"/>
    </source>
</evidence>
<evidence type="ECO:0000256" key="3">
    <source>
        <dbReference type="ARBA" id="ARBA00001946"/>
    </source>
</evidence>
<evidence type="ECO:0000256" key="20">
    <source>
        <dbReference type="ARBA" id="ARBA00060285"/>
    </source>
</evidence>
<dbReference type="PROSITE" id="PS00517">
    <property type="entry name" value="RNASE_3_1"/>
    <property type="match status" value="1"/>
</dbReference>
<keyword evidence="18" id="KW-0539">Nucleus</keyword>
<feature type="repeat" description="ANK" evidence="23">
    <location>
        <begin position="288"/>
        <end position="320"/>
    </location>
</feature>
<keyword evidence="16" id="KW-0221">Differentiation</keyword>
<evidence type="ECO:0000256" key="13">
    <source>
        <dbReference type="ARBA" id="ARBA00022801"/>
    </source>
</evidence>
<evidence type="ECO:0000256" key="5">
    <source>
        <dbReference type="ARBA" id="ARBA00010183"/>
    </source>
</evidence>
<feature type="domain" description="DRBM" evidence="27">
    <location>
        <begin position="1716"/>
        <end position="1791"/>
    </location>
</feature>
<dbReference type="GO" id="GO:0004525">
    <property type="term" value="F:ribonuclease III activity"/>
    <property type="evidence" value="ECO:0007669"/>
    <property type="project" value="UniProtKB-EC"/>
</dbReference>
<dbReference type="CDD" id="cd19877">
    <property type="entry name" value="DSRM_RNAse_III_meta_like"/>
    <property type="match status" value="1"/>
</dbReference>
<dbReference type="GO" id="GO:0046872">
    <property type="term" value="F:metal ion binding"/>
    <property type="evidence" value="ECO:0007669"/>
    <property type="project" value="UniProtKB-KW"/>
</dbReference>
<dbReference type="SMART" id="SM00248">
    <property type="entry name" value="ANK"/>
    <property type="match status" value="6"/>
</dbReference>
<dbReference type="SMART" id="SM00358">
    <property type="entry name" value="DSRM"/>
    <property type="match status" value="1"/>
</dbReference>
<dbReference type="EC" id="3.1.26.3" evidence="6"/>
<keyword evidence="13" id="KW-0378">Hydrolase</keyword>
<comment type="function">
    <text evidence="20">Executes the initial step of microRNA (miRNA) processing in the nucleus, that is the cleavage of pri-miRNA to release pre-miRNA. Involved in pre-rRNA processing. Cleaves double-strand RNA and does not cleave single-strand RNA. Involved in fertility. Required for the function or synthesis of the let-7 miRNA.</text>
</comment>
<feature type="repeat" description="ANK" evidence="23">
    <location>
        <begin position="352"/>
        <end position="384"/>
    </location>
</feature>
<dbReference type="InterPro" id="IPR036389">
    <property type="entry name" value="RNase_III_sf"/>
</dbReference>
<dbReference type="PROSITE" id="PS50137">
    <property type="entry name" value="DS_RBD"/>
    <property type="match status" value="1"/>
</dbReference>
<feature type="compositionally biased region" description="Basic and acidic residues" evidence="26">
    <location>
        <begin position="972"/>
        <end position="985"/>
    </location>
</feature>
<keyword evidence="9" id="KW-0540">Nuclease</keyword>
<evidence type="ECO:0000256" key="2">
    <source>
        <dbReference type="ARBA" id="ARBA00001936"/>
    </source>
</evidence>
<accession>A0A653BTC0</accession>
<evidence type="ECO:0000256" key="8">
    <source>
        <dbReference type="ARBA" id="ARBA00022517"/>
    </source>
</evidence>
<evidence type="ECO:0000256" key="18">
    <source>
        <dbReference type="ARBA" id="ARBA00023242"/>
    </source>
</evidence>
<name>A0A653BTC0_CALMS</name>
<dbReference type="SUPFAM" id="SSF69065">
    <property type="entry name" value="RNase III domain-like"/>
    <property type="match status" value="2"/>
</dbReference>
<keyword evidence="15 24" id="KW-0694">RNA-binding</keyword>
<dbReference type="SMART" id="SM00535">
    <property type="entry name" value="RIBOc"/>
    <property type="match status" value="2"/>
</dbReference>
<dbReference type="Proteomes" id="UP000410492">
    <property type="component" value="Unassembled WGS sequence"/>
</dbReference>
<dbReference type="GO" id="GO:0070877">
    <property type="term" value="C:microprocessor complex"/>
    <property type="evidence" value="ECO:0007669"/>
    <property type="project" value="TreeGrafter"/>
</dbReference>
<dbReference type="SUPFAM" id="SSF54768">
    <property type="entry name" value="dsRNA-binding domain-like"/>
    <property type="match status" value="1"/>
</dbReference>
<comment type="catalytic activity">
    <reaction evidence="1">
        <text>Endonucleolytic cleavage to 5'-phosphomonoester.</text>
        <dbReference type="EC" id="3.1.26.3"/>
    </reaction>
</comment>
<dbReference type="InterPro" id="IPR036770">
    <property type="entry name" value="Ankyrin_rpt-contain_sf"/>
</dbReference>
<evidence type="ECO:0000256" key="25">
    <source>
        <dbReference type="SAM" id="Coils"/>
    </source>
</evidence>
<feature type="compositionally biased region" description="Basic residues" evidence="26">
    <location>
        <begin position="788"/>
        <end position="814"/>
    </location>
</feature>
<comment type="cofactor">
    <cofactor evidence="2">
        <name>Mn(2+)</name>
        <dbReference type="ChEBI" id="CHEBI:29035"/>
    </cofactor>
</comment>
<dbReference type="Pfam" id="PF12796">
    <property type="entry name" value="Ank_2"/>
    <property type="match status" value="1"/>
</dbReference>
<evidence type="ECO:0000256" key="12">
    <source>
        <dbReference type="ARBA" id="ARBA00022759"/>
    </source>
</evidence>
<evidence type="ECO:0000256" key="26">
    <source>
        <dbReference type="SAM" id="MobiDB-lite"/>
    </source>
</evidence>
<feature type="domain" description="RNase III" evidence="28">
    <location>
        <begin position="1566"/>
        <end position="1689"/>
    </location>
</feature>
<dbReference type="InterPro" id="IPR000999">
    <property type="entry name" value="RNase_III_dom"/>
</dbReference>
<evidence type="ECO:0000256" key="14">
    <source>
        <dbReference type="ARBA" id="ARBA00022842"/>
    </source>
</evidence>
<dbReference type="GO" id="GO:0031054">
    <property type="term" value="P:pre-miRNA processing"/>
    <property type="evidence" value="ECO:0007669"/>
    <property type="project" value="InterPro"/>
</dbReference>
<feature type="region of interest" description="Disordered" evidence="26">
    <location>
        <begin position="664"/>
        <end position="697"/>
    </location>
</feature>
<keyword evidence="25" id="KW-0175">Coiled coil</keyword>
<evidence type="ECO:0000256" key="24">
    <source>
        <dbReference type="PROSITE-ProRule" id="PRU00266"/>
    </source>
</evidence>
<dbReference type="PROSITE" id="PS50297">
    <property type="entry name" value="ANK_REP_REGION"/>
    <property type="match status" value="2"/>
</dbReference>
<evidence type="ECO:0000313" key="29">
    <source>
        <dbReference type="EMBL" id="VEN38823.1"/>
    </source>
</evidence>
<evidence type="ECO:0000256" key="10">
    <source>
        <dbReference type="ARBA" id="ARBA00022723"/>
    </source>
</evidence>
<evidence type="ECO:0000256" key="17">
    <source>
        <dbReference type="ARBA" id="ARBA00023211"/>
    </source>
</evidence>
<evidence type="ECO:0000256" key="16">
    <source>
        <dbReference type="ARBA" id="ARBA00023156"/>
    </source>
</evidence>
<feature type="repeat" description="ANK" evidence="23">
    <location>
        <begin position="254"/>
        <end position="275"/>
    </location>
</feature>
<keyword evidence="14" id="KW-0460">Magnesium</keyword>
<dbReference type="Pfam" id="PF14622">
    <property type="entry name" value="Ribonucleas_3_3"/>
    <property type="match status" value="1"/>
</dbReference>
<gene>
    <name evidence="29" type="ORF">CALMAC_LOCUS3584</name>
</gene>
<sequence>MKIFIQLYSTFFSVKKSDSFGPEKNDGRCFFVDHQVPIAKESQHEGAFVASNGWFEYNNMPFDLVNAHPSELFTVLKSDSASQANFISESCVRRLNLTRKEYSTPVVGINGMSSNVSSGKVSCVIFPYSKPYPSFNLEAIVIPQICEKVPQIPAVVQKWKYLENLCLAEPLAAHDEMEIDLLLGVETDMLSDHAPDEELFPIEEQSATGAESSVFQYTDPSLVTGVLKGVVSGNVQLVKQLVNSGKSVNINDNNGNTPLHIAVLHDRSDMVEFFLTCDELNLDNQNFAGETALLKACSLRNNELAQKLIEKGANVNMPDLYGQTPLHYTVNNPKLSQLLIENGANPDLADSTGNMPLHYAVSEKCVETVCMLLYYNAEPNCPGDYNFTPFLIAIVLKHEELQNILVNFVDEVDAEEAFYTSLFSNSSDVVALTYTMMSHDVLMLDIARKTKLSYFIDWIMRHGGNEHLVTKFACTFLMYGYQLIPEDIFLVYKIFGCNELMKIFLYMDFEDITNKNECTLMPFLLCSLDHNSIYRLNLGVNKLQEFEDYLELRFNHIVLQIFESRYGKNDTLPKVPSLLDLANQYAKKYIIKKNKIKNTCQYYTFIDQMNIAEIYRDILKHERRIYNFQRYTVLAMGDQRYYQNYNYAPTEPPPNAYMPYPPPQTSHQYNQWPPHPPTNYIPPYPPPSNPYSQPPPQVPPMYSVSPNVGVQTQYGYNHANYSTYPANYSQNYATEPTKDYTKELESYKYMKSKFGDVTATHLTHSSQPRIRSRSRSWERHERSDYRRDRRRYRDRSGSRRSRKSRSRSRSHSRGRTLICRASSSSSKQNRTTAVTKKATEREQILQKWRKNYASTTQEITDKLEELKDLSTEDLIEKEKNIWTRSTPAELYYVRDEADLRKIKATPKLIQLCETFREELVMRARKINALKPKYEPPPRKNRARLCRHKTEVESSSDSSNDELTDEEDCSMEELERKQKHPDRYNEPGEMNDGPLCRCSLKSKKSGIRHGIYPGEKPIPRCDLNSNNIDRLYHYRITISPPTNFLIKTPTIIEYDEHEFIFEGFSVFTHFPLEKLPPCKVIRFNIEYTILYIEEKYPENFTVHELELFTEFLFKEILELVDLDFKATGDKDGCDRFHFMPRFVRELPDNGKEILCMKEVLQYLLRSSVPLIKDTELDNMVKMSQYEWQMYADEIKGMVVTYPGKKPCSVRVDQLDRNIDLQKEGDYKFPEIVHFGIRPPQLSYAGNPDYQKAWRDYVKFRHLLANMSKPTYEDKRKLEAKENKLQEMRTQGKMKRDVTVAVSSEGFYRTGIMCDIIQHTMLIPVLVCHLRFHHSLYLLEDTIGYKFDNRSLLQLALTHPSYRENFGTNPDHARNSLTNCGIRQPEYGDRRIHYMNTRKRGINTLINIMSRFGKQQETESNITHNERLEFLGDAVVEFLSSIHLFYSFPDLEEGGLATYRAAIVQNQHLSVLARILKLDQYMLYAHGSDLCHDLELRHAMANCFEALMGSLFLDGGIQVADKVFSATFFEERPDLHDIWVNLPPHPLQDQEPDGDRQWIDKFEILKNLAKFEQSINLEFKHIRLLARAFTDRSVGYTNLTMGSNQRLEFLGDTVLQLIVSEYLYKFFPEHHEGHLSLLRSSLVNNKTQAVVCDDLDMAKYAVYNNPKAELKTKDRADLLEAFIGALYVDQGMEYCEVFCKVTLFPRLQEFIMNQDWNDPKSKLQQCCLTLRTMDGGEPDIPVYKVIECKGPTNTRVYTVAVYFRGRRLASAMGHSIQQAEMNAAKKALEISQDLFPQLDHQKRVIAKSMKKQKRGRGRSPSKSRRTSVASKSPEQYSSTRFARSKSRSLSKDRKTEDTEPCKT</sequence>
<feature type="compositionally biased region" description="Acidic residues" evidence="26">
    <location>
        <begin position="958"/>
        <end position="971"/>
    </location>
</feature>
<feature type="compositionally biased region" description="Polar residues" evidence="26">
    <location>
        <begin position="1826"/>
        <end position="1839"/>
    </location>
</feature>
<evidence type="ECO:0000256" key="23">
    <source>
        <dbReference type="PROSITE-ProRule" id="PRU00023"/>
    </source>
</evidence>
<evidence type="ECO:0000256" key="1">
    <source>
        <dbReference type="ARBA" id="ARBA00000109"/>
    </source>
</evidence>
<dbReference type="Gene3D" id="1.10.1520.10">
    <property type="entry name" value="Ribonuclease III domain"/>
    <property type="match status" value="2"/>
</dbReference>
<feature type="region of interest" description="Disordered" evidence="26">
    <location>
        <begin position="930"/>
        <end position="987"/>
    </location>
</feature>
<dbReference type="InterPro" id="IPR011907">
    <property type="entry name" value="RNase_III"/>
</dbReference>
<keyword evidence="16" id="KW-0334">Gonadal differentiation</keyword>
<protein>
    <recommendedName>
        <fullName evidence="7">Ribonuclease 3</fullName>
        <ecNumber evidence="6">3.1.26.3</ecNumber>
    </recommendedName>
    <alternativeName>
        <fullName evidence="19">Ribonuclease III</fullName>
    </alternativeName>
    <alternativeName>
        <fullName evidence="21 22">protein Drosha</fullName>
    </alternativeName>
</protein>
<comment type="similarity">
    <text evidence="5">Belongs to the ribonuclease III family.</text>
</comment>
<dbReference type="InterPro" id="IPR014720">
    <property type="entry name" value="dsRBD_dom"/>
</dbReference>
<feature type="region of interest" description="Disordered" evidence="26">
    <location>
        <begin position="1805"/>
        <end position="1861"/>
    </location>
</feature>
<dbReference type="EMBL" id="CAACVG010005002">
    <property type="protein sequence ID" value="VEN38823.1"/>
    <property type="molecule type" value="Genomic_DNA"/>
</dbReference>
<dbReference type="Pfam" id="PF26050">
    <property type="entry name" value="Helical_CED_Drosha"/>
    <property type="match status" value="1"/>
</dbReference>
<dbReference type="GO" id="GO:0031053">
    <property type="term" value="P:primary miRNA processing"/>
    <property type="evidence" value="ECO:0007669"/>
    <property type="project" value="TreeGrafter"/>
</dbReference>
<evidence type="ECO:0000256" key="4">
    <source>
        <dbReference type="ARBA" id="ARBA00004123"/>
    </source>
</evidence>
<dbReference type="PROSITE" id="PS50088">
    <property type="entry name" value="ANK_REPEAT"/>
    <property type="match status" value="3"/>
</dbReference>
<dbReference type="PANTHER" id="PTHR11207">
    <property type="entry name" value="RIBONUCLEASE III"/>
    <property type="match status" value="1"/>
</dbReference>
<dbReference type="GO" id="GO:0003723">
    <property type="term" value="F:RNA binding"/>
    <property type="evidence" value="ECO:0007669"/>
    <property type="project" value="UniProtKB-UniRule"/>
</dbReference>
<evidence type="ECO:0000259" key="27">
    <source>
        <dbReference type="PROSITE" id="PS50137"/>
    </source>
</evidence>
<keyword evidence="8" id="KW-0690">Ribosome biogenesis</keyword>
<feature type="domain" description="RNase III" evidence="28">
    <location>
        <begin position="1334"/>
        <end position="1514"/>
    </location>
</feature>